<dbReference type="Proteomes" id="UP000195160">
    <property type="component" value="Unassembled WGS sequence"/>
</dbReference>
<feature type="region of interest" description="Disordered" evidence="1">
    <location>
        <begin position="192"/>
        <end position="212"/>
    </location>
</feature>
<organism evidence="3 4">
    <name type="scientific">Bacillus thuringiensis subsp. medellin</name>
    <dbReference type="NCBI Taxonomy" id="79672"/>
    <lineage>
        <taxon>Bacteria</taxon>
        <taxon>Bacillati</taxon>
        <taxon>Bacillota</taxon>
        <taxon>Bacilli</taxon>
        <taxon>Bacillales</taxon>
        <taxon>Bacillaceae</taxon>
        <taxon>Bacillus</taxon>
        <taxon>Bacillus cereus group</taxon>
    </lineage>
</organism>
<reference evidence="3 4" key="1">
    <citation type="submission" date="2016-10" db="EMBL/GenBank/DDBJ databases">
        <title>Comparative genomics of Bacillus thuringiensis reveals a path to pathogens against multiple invertebrate hosts.</title>
        <authorList>
            <person name="Zheng J."/>
            <person name="Gao Q."/>
            <person name="Liu H."/>
            <person name="Peng D."/>
            <person name="Ruan L."/>
            <person name="Sun M."/>
        </authorList>
    </citation>
    <scope>NUCLEOTIDE SEQUENCE [LARGE SCALE GENOMIC DNA]</scope>
    <source>
        <strain evidence="3">T30001</strain>
    </source>
</reference>
<sequence length="212" mass="23840">MKTENYFTTLSQIDCTEHVEKKGKFSYLSWAWAVKRLREVDPTATWNVKRFDGVPYLKTDCGFFVEVEVTVQGLPLSQIHPILNNQNKPIAEPNSFDINTSIQRCLVKAIALHGLGLYIYAGEDLPEVPEKPISPQQIGAIKVNIKKLATLRKVDEDTIKAHLSISDIKELTYTQAENILKKSSKWVVTAQKEQEVLSETNPESAHSSVESA</sequence>
<comment type="caution">
    <text evidence="3">The sequence shown here is derived from an EMBL/GenBank/DDBJ whole genome shotgun (WGS) entry which is preliminary data.</text>
</comment>
<evidence type="ECO:0000259" key="2">
    <source>
        <dbReference type="Pfam" id="PF06378"/>
    </source>
</evidence>
<dbReference type="RefSeq" id="WP_088071655.1">
    <property type="nucleotide sequence ID" value="NZ_MOOV01000291.1"/>
</dbReference>
<feature type="domain" description="SSAP RNA binding" evidence="2">
    <location>
        <begin position="6"/>
        <end position="146"/>
    </location>
</feature>
<name>A0A9X6MVY1_BACTV</name>
<dbReference type="EMBL" id="MOOV01000291">
    <property type="protein sequence ID" value="OUB82592.1"/>
    <property type="molecule type" value="Genomic_DNA"/>
</dbReference>
<evidence type="ECO:0000256" key="1">
    <source>
        <dbReference type="SAM" id="MobiDB-lite"/>
    </source>
</evidence>
<feature type="compositionally biased region" description="Polar residues" evidence="1">
    <location>
        <begin position="197"/>
        <end position="212"/>
    </location>
</feature>
<gene>
    <name evidence="3" type="ORF">BK784_38650</name>
</gene>
<protein>
    <recommendedName>
        <fullName evidence="2">SSAP RNA binding domain-containing protein</fullName>
    </recommendedName>
</protein>
<evidence type="ECO:0000313" key="4">
    <source>
        <dbReference type="Proteomes" id="UP000195160"/>
    </source>
</evidence>
<dbReference type="AlphaFoldDB" id="A0A9X6MVY1"/>
<accession>A0A9X6MVY1</accession>
<dbReference type="Pfam" id="PF06378">
    <property type="entry name" value="SSAP_Sak"/>
    <property type="match status" value="1"/>
</dbReference>
<dbReference type="InterPro" id="IPR009425">
    <property type="entry name" value="DSRM_SSAP"/>
</dbReference>
<proteinExistence type="predicted"/>
<evidence type="ECO:0000313" key="3">
    <source>
        <dbReference type="EMBL" id="OUB82592.1"/>
    </source>
</evidence>